<evidence type="ECO:0000256" key="1">
    <source>
        <dbReference type="SAM" id="SignalP"/>
    </source>
</evidence>
<accession>A0A2S0JUU0</accession>
<evidence type="ECO:0000313" key="3">
    <source>
        <dbReference type="EMBL" id="AVK94900.1"/>
    </source>
</evidence>
<dbReference type="GeneID" id="48274680"/>
<dbReference type="InterPro" id="IPR050553">
    <property type="entry name" value="Thioredoxin_ResA/DsbE_sf"/>
</dbReference>
<protein>
    <submittedName>
        <fullName evidence="4">Alkyl hydroperoxide reductase/ thiol specific antioxidant/ Mal allergen</fullName>
    </submittedName>
    <submittedName>
        <fullName evidence="3">Thioredoxin</fullName>
    </submittedName>
</protein>
<evidence type="ECO:0000259" key="2">
    <source>
        <dbReference type="PROSITE" id="PS51352"/>
    </source>
</evidence>
<dbReference type="Proteomes" id="UP000238825">
    <property type="component" value="Chromosome"/>
</dbReference>
<dbReference type="PROSITE" id="PS51352">
    <property type="entry name" value="THIOREDOXIN_2"/>
    <property type="match status" value="1"/>
</dbReference>
<dbReference type="PROSITE" id="PS51257">
    <property type="entry name" value="PROKAR_LIPOPROTEIN"/>
    <property type="match status" value="1"/>
</dbReference>
<evidence type="ECO:0000313" key="6">
    <source>
        <dbReference type="Proteomes" id="UP000255295"/>
    </source>
</evidence>
<dbReference type="Proteomes" id="UP000255295">
    <property type="component" value="Unassembled WGS sequence"/>
</dbReference>
<dbReference type="AlphaFoldDB" id="A0A2S0JUU0"/>
<keyword evidence="1" id="KW-0732">Signal</keyword>
<dbReference type="InterPro" id="IPR013766">
    <property type="entry name" value="Thioredoxin_domain"/>
</dbReference>
<proteinExistence type="predicted"/>
<organism evidence="3 5">
    <name type="scientific">Lysinibacillus sphaericus</name>
    <name type="common">Bacillus sphaericus</name>
    <dbReference type="NCBI Taxonomy" id="1421"/>
    <lineage>
        <taxon>Bacteria</taxon>
        <taxon>Bacillati</taxon>
        <taxon>Bacillota</taxon>
        <taxon>Bacilli</taxon>
        <taxon>Bacillales</taxon>
        <taxon>Bacillaceae</taxon>
        <taxon>Lysinibacillus</taxon>
    </lineage>
</organism>
<dbReference type="SUPFAM" id="SSF52833">
    <property type="entry name" value="Thioredoxin-like"/>
    <property type="match status" value="1"/>
</dbReference>
<dbReference type="InterPro" id="IPR036249">
    <property type="entry name" value="Thioredoxin-like_sf"/>
</dbReference>
<dbReference type="Pfam" id="PF08534">
    <property type="entry name" value="Redoxin"/>
    <property type="match status" value="1"/>
</dbReference>
<reference evidence="3 5" key="1">
    <citation type="submission" date="2017-03" db="EMBL/GenBank/DDBJ databases">
        <title>The whole genome sequencing and assembly of Lysinibacillus sphaericus DSM 28T strain.</title>
        <authorList>
            <person name="Lee Y.-J."/>
            <person name="Yi H."/>
            <person name="Bahn Y.-S."/>
            <person name="Kim J.F."/>
            <person name="Lee D.-W."/>
        </authorList>
    </citation>
    <scope>NUCLEOTIDE SEQUENCE [LARGE SCALE GENOMIC DNA]</scope>
    <source>
        <strain evidence="3 5">DSM 28</strain>
    </source>
</reference>
<evidence type="ECO:0000313" key="4">
    <source>
        <dbReference type="EMBL" id="SUV19951.1"/>
    </source>
</evidence>
<dbReference type="EMBL" id="UFSZ01000001">
    <property type="protein sequence ID" value="SUV19951.1"/>
    <property type="molecule type" value="Genomic_DNA"/>
</dbReference>
<dbReference type="PANTHER" id="PTHR42852:SF16">
    <property type="entry name" value="THIOL:DISULFIDE INTERCHANGE PROTEIN TLPA"/>
    <property type="match status" value="1"/>
</dbReference>
<feature type="chain" id="PRO_5039655284" evidence="1">
    <location>
        <begin position="22"/>
        <end position="177"/>
    </location>
</feature>
<sequence length="177" mass="19381">MNHLKHLVILFVAVLFLGACSADSKNTATTTAAASNEGIVAPSFNLVDVKGDRYNLADYKGKKVYVKFWASWCSICLAGLEELNTLAGEEQDFVVLSIVSPNFNNEKDSDAFIKWFNGVENTSNIKVLLDEDGAIAKQYNVRAYPTSSYIGSDGKLIQTLPGHVGNPQIIEKFKSIQ</sequence>
<dbReference type="RefSeq" id="WP_024364310.1">
    <property type="nucleotide sequence ID" value="NZ_BJNS01000035.1"/>
</dbReference>
<evidence type="ECO:0000313" key="5">
    <source>
        <dbReference type="Proteomes" id="UP000238825"/>
    </source>
</evidence>
<dbReference type="EMBL" id="CP019980">
    <property type="protein sequence ID" value="AVK94900.1"/>
    <property type="molecule type" value="Genomic_DNA"/>
</dbReference>
<dbReference type="GO" id="GO:0016491">
    <property type="term" value="F:oxidoreductase activity"/>
    <property type="evidence" value="ECO:0007669"/>
    <property type="project" value="InterPro"/>
</dbReference>
<dbReference type="CDD" id="cd02966">
    <property type="entry name" value="TlpA_like_family"/>
    <property type="match status" value="1"/>
</dbReference>
<name>A0A2S0JUU0_LYSSH</name>
<feature type="signal peptide" evidence="1">
    <location>
        <begin position="1"/>
        <end position="21"/>
    </location>
</feature>
<dbReference type="Gene3D" id="3.40.30.10">
    <property type="entry name" value="Glutaredoxin"/>
    <property type="match status" value="1"/>
</dbReference>
<gene>
    <name evidence="3" type="ORF">LS41612_00615</name>
    <name evidence="4" type="ORF">NCTC10338_04684</name>
</gene>
<reference evidence="4 6" key="2">
    <citation type="submission" date="2018-06" db="EMBL/GenBank/DDBJ databases">
        <authorList>
            <consortium name="Pathogen Informatics"/>
            <person name="Doyle S."/>
        </authorList>
    </citation>
    <scope>NUCLEOTIDE SEQUENCE [LARGE SCALE GENOMIC DNA]</scope>
    <source>
        <strain evidence="4 6">NCTC10338</strain>
    </source>
</reference>
<dbReference type="InterPro" id="IPR013740">
    <property type="entry name" value="Redoxin"/>
</dbReference>
<feature type="domain" description="Thioredoxin" evidence="2">
    <location>
        <begin position="35"/>
        <end position="177"/>
    </location>
</feature>
<dbReference type="PANTHER" id="PTHR42852">
    <property type="entry name" value="THIOL:DISULFIDE INTERCHANGE PROTEIN DSBE"/>
    <property type="match status" value="1"/>
</dbReference>